<dbReference type="PROSITE" id="PS51898">
    <property type="entry name" value="TYR_RECOMBINASE"/>
    <property type="match status" value="1"/>
</dbReference>
<gene>
    <name evidence="6" type="ORF">DES43_1193</name>
</gene>
<dbReference type="EMBL" id="SNZF01000019">
    <property type="protein sequence ID" value="TDR33717.1"/>
    <property type="molecule type" value="Genomic_DNA"/>
</dbReference>
<keyword evidence="3" id="KW-0233">DNA recombination</keyword>
<accession>A0A4R6YCY8</accession>
<organism evidence="6 7">
    <name type="scientific">Aquamicrobium defluvii</name>
    <dbReference type="NCBI Taxonomy" id="69279"/>
    <lineage>
        <taxon>Bacteria</taxon>
        <taxon>Pseudomonadati</taxon>
        <taxon>Pseudomonadota</taxon>
        <taxon>Alphaproteobacteria</taxon>
        <taxon>Hyphomicrobiales</taxon>
        <taxon>Phyllobacteriaceae</taxon>
        <taxon>Aquamicrobium</taxon>
    </lineage>
</organism>
<dbReference type="Pfam" id="PF00589">
    <property type="entry name" value="Phage_integrase"/>
    <property type="match status" value="1"/>
</dbReference>
<keyword evidence="1" id="KW-0159">Chromosome partition</keyword>
<dbReference type="PANTHER" id="PTHR30349">
    <property type="entry name" value="PHAGE INTEGRASE-RELATED"/>
    <property type="match status" value="1"/>
</dbReference>
<dbReference type="Proteomes" id="UP000294958">
    <property type="component" value="Unassembled WGS sequence"/>
</dbReference>
<dbReference type="SUPFAM" id="SSF56349">
    <property type="entry name" value="DNA breaking-rejoining enzymes"/>
    <property type="match status" value="1"/>
</dbReference>
<evidence type="ECO:0000256" key="4">
    <source>
        <dbReference type="SAM" id="MobiDB-lite"/>
    </source>
</evidence>
<dbReference type="InterPro" id="IPR002104">
    <property type="entry name" value="Integrase_catalytic"/>
</dbReference>
<protein>
    <submittedName>
        <fullName evidence="6">Phage integrase family protein</fullName>
    </submittedName>
</protein>
<dbReference type="GO" id="GO:0003677">
    <property type="term" value="F:DNA binding"/>
    <property type="evidence" value="ECO:0007669"/>
    <property type="project" value="InterPro"/>
</dbReference>
<proteinExistence type="predicted"/>
<evidence type="ECO:0000313" key="7">
    <source>
        <dbReference type="Proteomes" id="UP000294958"/>
    </source>
</evidence>
<sequence length="375" mass="42728">MKHPDYPGVSSMTDRHGKTRWRLRRTGRKDVMLPGDPHSQEFDEAYQRAILGQPAKVAQHPSSATPRSMKAAYRILKTTAEWRALDARSQTRYCQTIERILTIPIGRGVVGDGPMEQLKRSHIKMILSRFSDTPHMERIVLICVRKLTGVALDEEWIETDPTYRMSRNPTTQGHRTWPAEVMGKYEAQWAIGTRQRTAYALALWLGNRLSDVCRLRWDHLTTKTIAEGDTIREVEGFEFTQFKGRKRGKKIFLPMTEMLRKELAPLPRTDGTVLATSKGKPYTENSLCVRMAEWCKDAGIEPGYTMHGLRKALGVKLAEADASTRQLMETLGHSNIALAELYSREASQIRLAVQAMDKVTELEKARRKPRISVVK</sequence>
<dbReference type="AlphaFoldDB" id="A0A4R6YCY8"/>
<dbReference type="GO" id="GO:0015074">
    <property type="term" value="P:DNA integration"/>
    <property type="evidence" value="ECO:0007669"/>
    <property type="project" value="UniProtKB-KW"/>
</dbReference>
<evidence type="ECO:0000256" key="2">
    <source>
        <dbReference type="ARBA" id="ARBA00022908"/>
    </source>
</evidence>
<feature type="region of interest" description="Disordered" evidence="4">
    <location>
        <begin position="1"/>
        <end position="21"/>
    </location>
</feature>
<dbReference type="GO" id="GO:0007059">
    <property type="term" value="P:chromosome segregation"/>
    <property type="evidence" value="ECO:0007669"/>
    <property type="project" value="UniProtKB-KW"/>
</dbReference>
<keyword evidence="2" id="KW-0229">DNA integration</keyword>
<name>A0A4R6YCY8_9HYPH</name>
<reference evidence="6 7" key="1">
    <citation type="submission" date="2019-03" db="EMBL/GenBank/DDBJ databases">
        <title>Genomic Encyclopedia of Type Strains, Phase IV (KMG-IV): sequencing the most valuable type-strain genomes for metagenomic binning, comparative biology and taxonomic classification.</title>
        <authorList>
            <person name="Goeker M."/>
        </authorList>
    </citation>
    <scope>NUCLEOTIDE SEQUENCE [LARGE SCALE GENOMIC DNA]</scope>
    <source>
        <strain evidence="6 7">DSM 11603</strain>
    </source>
</reference>
<evidence type="ECO:0000313" key="6">
    <source>
        <dbReference type="EMBL" id="TDR33717.1"/>
    </source>
</evidence>
<comment type="caution">
    <text evidence="6">The sequence shown here is derived from an EMBL/GenBank/DDBJ whole genome shotgun (WGS) entry which is preliminary data.</text>
</comment>
<keyword evidence="7" id="KW-1185">Reference proteome</keyword>
<evidence type="ECO:0000256" key="3">
    <source>
        <dbReference type="ARBA" id="ARBA00023172"/>
    </source>
</evidence>
<dbReference type="InterPro" id="IPR050090">
    <property type="entry name" value="Tyrosine_recombinase_XerCD"/>
</dbReference>
<dbReference type="InterPro" id="IPR011010">
    <property type="entry name" value="DNA_brk_join_enz"/>
</dbReference>
<feature type="domain" description="Tyr recombinase" evidence="5">
    <location>
        <begin position="167"/>
        <end position="356"/>
    </location>
</feature>
<dbReference type="PANTHER" id="PTHR30349:SF81">
    <property type="entry name" value="TYROSINE RECOMBINASE XERC"/>
    <property type="match status" value="1"/>
</dbReference>
<dbReference type="InterPro" id="IPR013762">
    <property type="entry name" value="Integrase-like_cat_sf"/>
</dbReference>
<evidence type="ECO:0000259" key="5">
    <source>
        <dbReference type="PROSITE" id="PS51898"/>
    </source>
</evidence>
<evidence type="ECO:0000256" key="1">
    <source>
        <dbReference type="ARBA" id="ARBA00022829"/>
    </source>
</evidence>
<dbReference type="GO" id="GO:0006310">
    <property type="term" value="P:DNA recombination"/>
    <property type="evidence" value="ECO:0007669"/>
    <property type="project" value="UniProtKB-KW"/>
</dbReference>
<dbReference type="Gene3D" id="1.10.443.10">
    <property type="entry name" value="Intergrase catalytic core"/>
    <property type="match status" value="1"/>
</dbReference>